<keyword evidence="1" id="KW-0732">Signal</keyword>
<dbReference type="AlphaFoldDB" id="A0A2N1J280"/>
<dbReference type="EMBL" id="NXIF01000030">
    <property type="protein sequence ID" value="PKI80677.1"/>
    <property type="molecule type" value="Genomic_DNA"/>
</dbReference>
<evidence type="ECO:0000313" key="3">
    <source>
        <dbReference type="Proteomes" id="UP000233248"/>
    </source>
</evidence>
<dbReference type="InterPro" id="IPR011852">
    <property type="entry name" value="TRAP_TAXI"/>
</dbReference>
<reference evidence="2 3" key="1">
    <citation type="submission" date="2017-09" db="EMBL/GenBank/DDBJ databases">
        <title>Genomics of the genus Arcobacter.</title>
        <authorList>
            <person name="Perez-Cataluna A."/>
            <person name="Figueras M.J."/>
            <person name="Salas-Masso N."/>
        </authorList>
    </citation>
    <scope>NUCLEOTIDE SEQUENCE [LARGE SCALE GENOMIC DNA]</scope>
    <source>
        <strain evidence="2 3">DSM 18005</strain>
    </source>
</reference>
<evidence type="ECO:0000256" key="1">
    <source>
        <dbReference type="SAM" id="SignalP"/>
    </source>
</evidence>
<dbReference type="KEGG" id="ahs:AHALO_0949"/>
<dbReference type="NCBIfam" id="TIGR02122">
    <property type="entry name" value="TRAP_TAXI"/>
    <property type="match status" value="1"/>
</dbReference>
<proteinExistence type="predicted"/>
<evidence type="ECO:0000313" key="2">
    <source>
        <dbReference type="EMBL" id="PKI80677.1"/>
    </source>
</evidence>
<organism evidence="2 3">
    <name type="scientific">Malaciobacter halophilus</name>
    <dbReference type="NCBI Taxonomy" id="197482"/>
    <lineage>
        <taxon>Bacteria</taxon>
        <taxon>Pseudomonadati</taxon>
        <taxon>Campylobacterota</taxon>
        <taxon>Epsilonproteobacteria</taxon>
        <taxon>Campylobacterales</taxon>
        <taxon>Arcobacteraceae</taxon>
        <taxon>Malaciobacter</taxon>
    </lineage>
</organism>
<dbReference type="Proteomes" id="UP000233248">
    <property type="component" value="Unassembled WGS sequence"/>
</dbReference>
<dbReference type="SUPFAM" id="SSF53850">
    <property type="entry name" value="Periplasmic binding protein-like II"/>
    <property type="match status" value="1"/>
</dbReference>
<dbReference type="PANTHER" id="PTHR42941">
    <property type="entry name" value="SLL1037 PROTEIN"/>
    <property type="match status" value="1"/>
</dbReference>
<keyword evidence="3" id="KW-1185">Reference proteome</keyword>
<dbReference type="Pfam" id="PF16868">
    <property type="entry name" value="NMT1_3"/>
    <property type="match status" value="1"/>
</dbReference>
<protein>
    <submittedName>
        <fullName evidence="2">TRAP transporter substrate-binding protein</fullName>
    </submittedName>
</protein>
<comment type="caution">
    <text evidence="2">The sequence shown here is derived from an EMBL/GenBank/DDBJ whole genome shotgun (WGS) entry which is preliminary data.</text>
</comment>
<dbReference type="OrthoDB" id="9780180at2"/>
<dbReference type="PANTHER" id="PTHR42941:SF1">
    <property type="entry name" value="SLL1037 PROTEIN"/>
    <property type="match status" value="1"/>
</dbReference>
<sequence>MKIKALTIALIASTLVSNLSAQRVTLKAAKSSSSYYQMAVQVGENIAKATNKELSITIEESQGSVQNVKEVRKRVGNYVFTTPPVLLKLAKTNKAMFKTDNSKDYEKVRALFPMPYLTMHIVVRKDSNINSFEDLKGKSLLVGKGSFGAREAKKYIKLFGLREDVKLINAELSGAVAALKNGQIDGFATSGSYPAPNVIEAAASANIKILNMSDEQIALTKRDKIVIPAKTYANIDEDIKTTTLPVGVYTTTNMSEDTAYKFTKAFWESKKALEKQNIWWKAISFENLSMFSTKLHKGALKYYKEVNANIPEGIK</sequence>
<feature type="signal peptide" evidence="1">
    <location>
        <begin position="1"/>
        <end position="21"/>
    </location>
</feature>
<dbReference type="RefSeq" id="WP_101184904.1">
    <property type="nucleotide sequence ID" value="NZ_CP031218.1"/>
</dbReference>
<accession>A0A2N1J280</accession>
<feature type="chain" id="PRO_5014819607" evidence="1">
    <location>
        <begin position="22"/>
        <end position="315"/>
    </location>
</feature>
<name>A0A2N1J280_9BACT</name>
<dbReference type="Gene3D" id="3.40.190.10">
    <property type="entry name" value="Periplasmic binding protein-like II"/>
    <property type="match status" value="2"/>
</dbReference>
<gene>
    <name evidence="2" type="ORF">CP960_08030</name>
</gene>